<reference evidence="13" key="1">
    <citation type="submission" date="2023-06" db="EMBL/GenBank/DDBJ databases">
        <authorList>
            <person name="Delattre M."/>
        </authorList>
    </citation>
    <scope>NUCLEOTIDE SEQUENCE</scope>
    <source>
        <strain evidence="13">AF72</strain>
    </source>
</reference>
<feature type="domain" description="TMEM131 second Ig-like" evidence="9">
    <location>
        <begin position="179"/>
        <end position="270"/>
    </location>
</feature>
<sequence length="1678" mass="187900">MRAVLLPLFLLLRTIYANDPNDEIEELAELPVIHTAFVQTGSELHYFSESSTHDALLFSGGKLRGSSKKWDAPDADSPLIFDPPMLDFGDQSIGIPAVRRVRVRSRQPEAVKFVSLMASTINFYTNFFDKEQLESPDDDAWLEVAFLARDEGRVAGQLLVHIPEGTIHYQLLGTGALNPYRLQTFTGTRLPLNGTIAKPITIHNPHEHTLKIMEVHSSGGDIHVELKPEWDEKLKKEARNLILRPYETKRIGDFVTFGGGEVNTTAFIRIVGELATPEPTQKEVYIAYPVEVTKKNGIFPHEEYLDFGLIPNGARSHPLNFTIYSTLNSAIDFEQLYIDRGDHNLAYMEYIQSPPIRVPPSKRCKNPVPTPLVKVWLDPSRVQMNTTKPAVKTALGRIIAISRGGNYNVTVPIMARVYQGEVNVFENDLCLHDSLRPPFMRGVRLINNLPFGVAIWNISLPDDLKAYMTVRLFNRITIIQPGETGSVFLLKYNRRAPVGYISNVTVHTNITDWTLPVKFFNGRVLVDLYTDNQKTLDFGLLERNDSRTIRFEVRNDNPASVWLRNLRVPKPDYMQLYEIGYRANNETELTRAKRKLKQGTDSLVEANKTSVFEITLRSPPDAHEGNSDDLIFKLETDYESRHFPIVYKVAPGNLLAIPSALDFGMMHPGKLAYRSLKIFNAFDMDMTVTKISSVDRDARVYFDAIDPNKPLELKSGRVAELGRVILHPGFNCPRIDCYLGVPLGSSDGQWFVHGLNLPKNLAQVDQYLYRRMRGNYEDLLKKQGRWLNTTIAIDTTLAKNVRVPVRAEMVWPRLLTRNSVHFPLTALGNFTIVNLTLQNPTSSPIVVQIIPLVIYPDAELLVDLFRDVLASPLTNQVEMNETLMFSLRDTELFTLKPDSPVPELREDLEKHLKMTVPRFTLSLLLKPHMKIRVRLGFLPSDYELRSTLLLIRNNLTVIEPVTVYGRGARIGMQVGGIDSRTRTPLLFEIRHDHLTDCSNPKRLLHQLTSTLTVRRPFMVQNTGEVPFTVVNMSISGVPCENRGFRILNCSPFRLAPNDTYEIHVAFTPDFLSHVNDADLQLYMHMNGSAWVYHIAATVPYDMMSKCHQALPRPPFENLMYYSCATVLVFTFVCVVACAYLEGDRAVTCAIKETFSNIRPVFDLNNIHFGGGPTSPREFHEDHLNTVIGVPSNITTMPSSVQAREDDGALAKAFYSSANAVIAIVHRLWKFTLFLRPADETQRTATPPKRRGPVQQRWREQRLKRKEADLQTKGVKKVQPVAPLPAQPPKPPQPKQTGKGNSSPKQATVSRKSRKEAEKTDPKYLLATNSTAGETNRSSSRKSDDSSRSTTSRVPPAAKHQKATAAVLPTRAGSSANIKQNEDNGYLEPPPPFVPREPSPNAVPSISPVPSQHSLLRTSSPSRFSEASDLPEWSDEQFEALGGNVDAEFSDLAAASEGLFDEPSMLDDHPGYLLPHGLGIKEKSPRKKTQDDKNRHESGSSTQGSAFSRSQTSASSSSSIPGGRLPAFLDDPPSHRIQELVYGDGLRNRLPTAVPATNLDLGSWPMPQQVPQFGGITQEEIESLLDSAEALVPQSSPAWPTVPSQQSLHTATFEPPSTSAYQMHSLRDDDLVPNVGELGTNLGYSWFGSNLWSNDSTVNPQLAWASFTPKQPEEEKKNE</sequence>
<name>A0AA36G781_9BILA</name>
<dbReference type="Pfam" id="PF12371">
    <property type="entry name" value="TMEM131_like_N"/>
    <property type="match status" value="1"/>
</dbReference>
<evidence type="ECO:0000256" key="1">
    <source>
        <dbReference type="ARBA" id="ARBA00004479"/>
    </source>
</evidence>
<organism evidence="13 14">
    <name type="scientific">Mesorhabditis spiculigera</name>
    <dbReference type="NCBI Taxonomy" id="96644"/>
    <lineage>
        <taxon>Eukaryota</taxon>
        <taxon>Metazoa</taxon>
        <taxon>Ecdysozoa</taxon>
        <taxon>Nematoda</taxon>
        <taxon>Chromadorea</taxon>
        <taxon>Rhabditida</taxon>
        <taxon>Rhabditina</taxon>
        <taxon>Rhabditomorpha</taxon>
        <taxon>Rhabditoidea</taxon>
        <taxon>Rhabditidae</taxon>
        <taxon>Mesorhabditinae</taxon>
        <taxon>Mesorhabditis</taxon>
    </lineage>
</organism>
<dbReference type="Pfam" id="PF24495">
    <property type="entry name" value="Ig_TMEM131_2"/>
    <property type="match status" value="1"/>
</dbReference>
<feature type="region of interest" description="Disordered" evidence="7">
    <location>
        <begin position="1460"/>
        <end position="1531"/>
    </location>
</feature>
<evidence type="ECO:0000313" key="14">
    <source>
        <dbReference type="Proteomes" id="UP001177023"/>
    </source>
</evidence>
<evidence type="ECO:0000256" key="6">
    <source>
        <dbReference type="ARBA" id="ARBA00023136"/>
    </source>
</evidence>
<dbReference type="InterPro" id="IPR055437">
    <property type="entry name" value="TMEM131L_Ig_5"/>
</dbReference>
<dbReference type="InterPro" id="IPR056311">
    <property type="entry name" value="TMEM131_Ig_2"/>
</dbReference>
<dbReference type="EMBL" id="CATQJA010002662">
    <property type="protein sequence ID" value="CAJ0580623.1"/>
    <property type="molecule type" value="Genomic_DNA"/>
</dbReference>
<comment type="subcellular location">
    <subcellularLocation>
        <location evidence="1">Membrane</location>
        <topology evidence="1">Single-pass type I membrane protein</topology>
    </subcellularLocation>
</comment>
<dbReference type="PANTHER" id="PTHR22050:SF0">
    <property type="entry name" value="TRANSMEMBRANE PROTEIN 131 HOMOLOG"/>
    <property type="match status" value="1"/>
</dbReference>
<comment type="similarity">
    <text evidence="2">Belongs to the TMEM131 family.</text>
</comment>
<gene>
    <name evidence="13" type="ORF">MSPICULIGERA_LOCUS18817</name>
</gene>
<dbReference type="InterPro" id="IPR055435">
    <property type="entry name" value="Ig_TMEM131L_3"/>
</dbReference>
<feature type="domain" description="Transmembrane protein 131-like N-terminal" evidence="8">
    <location>
        <begin position="81"/>
        <end position="161"/>
    </location>
</feature>
<evidence type="ECO:0000259" key="9">
    <source>
        <dbReference type="Pfam" id="PF24495"/>
    </source>
</evidence>
<evidence type="ECO:0000259" key="8">
    <source>
        <dbReference type="Pfam" id="PF12371"/>
    </source>
</evidence>
<dbReference type="InterPro" id="IPR039877">
    <property type="entry name" value="TMEM131-like"/>
</dbReference>
<dbReference type="PANTHER" id="PTHR22050">
    <property type="entry name" value="RW1 PROTEIN HOMOLOG"/>
    <property type="match status" value="1"/>
</dbReference>
<feature type="domain" description="TMEM131L third Ig-like" evidence="10">
    <location>
        <begin position="440"/>
        <end position="520"/>
    </location>
</feature>
<evidence type="ECO:0000256" key="2">
    <source>
        <dbReference type="ARBA" id="ARBA00006682"/>
    </source>
</evidence>
<feature type="compositionally biased region" description="Polar residues" evidence="7">
    <location>
        <begin position="1326"/>
        <end position="1335"/>
    </location>
</feature>
<evidence type="ECO:0000259" key="10">
    <source>
        <dbReference type="Pfam" id="PF24498"/>
    </source>
</evidence>
<feature type="compositionally biased region" description="Basic and acidic residues" evidence="7">
    <location>
        <begin position="1478"/>
        <end position="1497"/>
    </location>
</feature>
<keyword evidence="6" id="KW-0472">Membrane</keyword>
<evidence type="ECO:0000256" key="5">
    <source>
        <dbReference type="ARBA" id="ARBA00022989"/>
    </source>
</evidence>
<evidence type="ECO:0000256" key="7">
    <source>
        <dbReference type="SAM" id="MobiDB-lite"/>
    </source>
</evidence>
<feature type="region of interest" description="Disordered" evidence="7">
    <location>
        <begin position="1241"/>
        <end position="1441"/>
    </location>
</feature>
<evidence type="ECO:0000256" key="3">
    <source>
        <dbReference type="ARBA" id="ARBA00022692"/>
    </source>
</evidence>
<keyword evidence="5" id="KW-1133">Transmembrane helix</keyword>
<dbReference type="GO" id="GO:0016020">
    <property type="term" value="C:membrane"/>
    <property type="evidence" value="ECO:0007669"/>
    <property type="project" value="UniProtKB-SubCell"/>
</dbReference>
<evidence type="ECO:0000259" key="11">
    <source>
        <dbReference type="Pfam" id="PF24499"/>
    </source>
</evidence>
<feature type="compositionally biased region" description="Pro residues" evidence="7">
    <location>
        <begin position="1281"/>
        <end position="1293"/>
    </location>
</feature>
<protein>
    <recommendedName>
        <fullName evidence="15">Transmembrane protein 131</fullName>
    </recommendedName>
</protein>
<keyword evidence="14" id="KW-1185">Reference proteome</keyword>
<dbReference type="InterPro" id="IPR055436">
    <property type="entry name" value="Ig_TMEM131L_4"/>
</dbReference>
<feature type="domain" description="TMEM131L fifth Ig-like" evidence="12">
    <location>
        <begin position="1021"/>
        <end position="1084"/>
    </location>
</feature>
<comment type="caution">
    <text evidence="13">The sequence shown here is derived from an EMBL/GenBank/DDBJ whole genome shotgun (WGS) entry which is preliminary data.</text>
</comment>
<feature type="compositionally biased region" description="Polar residues" evidence="7">
    <location>
        <begin position="1401"/>
        <end position="1424"/>
    </location>
</feature>
<dbReference type="Proteomes" id="UP001177023">
    <property type="component" value="Unassembled WGS sequence"/>
</dbReference>
<evidence type="ECO:0000259" key="12">
    <source>
        <dbReference type="Pfam" id="PF24501"/>
    </source>
</evidence>
<dbReference type="Pfam" id="PF24501">
    <property type="entry name" value="Ig_TMEM131L_5"/>
    <property type="match status" value="1"/>
</dbReference>
<keyword evidence="3" id="KW-0812">Transmembrane</keyword>
<keyword evidence="4" id="KW-0732">Signal</keyword>
<proteinExistence type="inferred from homology"/>
<evidence type="ECO:0000313" key="13">
    <source>
        <dbReference type="EMBL" id="CAJ0580623.1"/>
    </source>
</evidence>
<evidence type="ECO:0008006" key="15">
    <source>
        <dbReference type="Google" id="ProtNLM"/>
    </source>
</evidence>
<evidence type="ECO:0000256" key="4">
    <source>
        <dbReference type="ARBA" id="ARBA00022729"/>
    </source>
</evidence>
<feature type="non-terminal residue" evidence="13">
    <location>
        <position position="1678"/>
    </location>
</feature>
<feature type="compositionally biased region" description="Basic and acidic residues" evidence="7">
    <location>
        <begin position="1256"/>
        <end position="1269"/>
    </location>
</feature>
<dbReference type="Pfam" id="PF24498">
    <property type="entry name" value="Ig_TMEM131L_3"/>
    <property type="match status" value="1"/>
</dbReference>
<feature type="compositionally biased region" description="Low complexity" evidence="7">
    <location>
        <begin position="1504"/>
        <end position="1518"/>
    </location>
</feature>
<dbReference type="Pfam" id="PF24499">
    <property type="entry name" value="Ig_TMEM131L_4"/>
    <property type="match status" value="1"/>
</dbReference>
<feature type="compositionally biased region" description="Polar residues" evidence="7">
    <location>
        <begin position="1297"/>
        <end position="1309"/>
    </location>
</feature>
<accession>A0AA36G781</accession>
<feature type="compositionally biased region" description="Pro residues" evidence="7">
    <location>
        <begin position="1387"/>
        <end position="1397"/>
    </location>
</feature>
<feature type="domain" description="TMEM131L fourth Ig-like" evidence="11">
    <location>
        <begin position="820"/>
        <end position="968"/>
    </location>
</feature>
<dbReference type="InterPro" id="IPR022113">
    <property type="entry name" value="TMEM131L_N"/>
</dbReference>